<name>A0A177TD72_9BASI</name>
<organism evidence="1 2">
    <name type="scientific">Tilletia indica</name>
    <dbReference type="NCBI Taxonomy" id="43049"/>
    <lineage>
        <taxon>Eukaryota</taxon>
        <taxon>Fungi</taxon>
        <taxon>Dikarya</taxon>
        <taxon>Basidiomycota</taxon>
        <taxon>Ustilaginomycotina</taxon>
        <taxon>Exobasidiomycetes</taxon>
        <taxon>Tilletiales</taxon>
        <taxon>Tilletiaceae</taxon>
        <taxon>Tilletia</taxon>
    </lineage>
</organism>
<evidence type="ECO:0000313" key="1">
    <source>
        <dbReference type="EMBL" id="KAE8244187.1"/>
    </source>
</evidence>
<gene>
    <name evidence="1" type="ORF">A4X13_0g6777</name>
</gene>
<protein>
    <submittedName>
        <fullName evidence="1">Uncharacterized protein</fullName>
    </submittedName>
</protein>
<keyword evidence="2" id="KW-1185">Reference proteome</keyword>
<comment type="caution">
    <text evidence="1">The sequence shown here is derived from an EMBL/GenBank/DDBJ whole genome shotgun (WGS) entry which is preliminary data.</text>
</comment>
<accession>A0A177TD72</accession>
<dbReference type="AlphaFoldDB" id="A0A177TD72"/>
<proteinExistence type="predicted"/>
<reference evidence="1" key="2">
    <citation type="journal article" date="2019" name="IMA Fungus">
        <title>Genome sequencing and comparison of five Tilletia species to identify candidate genes for the detection of regulated species infecting wheat.</title>
        <authorList>
            <person name="Nguyen H.D.T."/>
            <person name="Sultana T."/>
            <person name="Kesanakurti P."/>
            <person name="Hambleton S."/>
        </authorList>
    </citation>
    <scope>NUCLEOTIDE SEQUENCE</scope>
    <source>
        <strain evidence="1">DAOMC 236416</strain>
    </source>
</reference>
<dbReference type="EMBL" id="LWDF02000698">
    <property type="protein sequence ID" value="KAE8244187.1"/>
    <property type="molecule type" value="Genomic_DNA"/>
</dbReference>
<dbReference type="Proteomes" id="UP000077521">
    <property type="component" value="Unassembled WGS sequence"/>
</dbReference>
<sequence>MDIDSSASSLHARAAVRRQGSAGEKVWRTAELATQILSHLVRERIDLIVCSTVSKYFRALALPLLVQILDVPLSTASRTCHFFEANPKVADFIKYIRIWDDKWLYRSSRTKTADGSIHVYDSEEERDPNWMKIAHLFDLILKSRTKEQLPLLDITIGVASISALSVMLQRHEHAARRVAALEIVPCEVPPELAYLDTLEQNLKVAELLTVRWRQLGLLVTEMCNASANTDSPALKRFQISGIIFRWCADAEFWHCLKRALPATVQDLVLRLPSNVSHLVRAGVLLETEWPHLRAFTFDLGTPDGQWQSRIDHFFARHQHLENITFTSAKITPEITISSTFPKLKGCHIQMMTDNSLTSFLSRNFHTIRDLTVPPSSSLPHSLSTFLPHPTLDKNASDKGALHLDVLHARAGIAASLVRSGVTVRHYDFDYVSSIKELRLDDWLFPVREAAEAVTCLDIAVISNNTAADTGGDDTYTLGARFLPAGALPNLTELVLCWQDQSQVIFRKVDGGALIAEALATLKHQKFLRHLRLEHADGMPFPSLANTVLEVENSDQIPPRLEYITWHSPEEDRTQRYRVMLPAQPDLATDNTVGGMETQRPPLKIRLQRLPEMFADRPDKRGVWHRPQRLWREGNTIFDHSKSPPELYV</sequence>
<reference evidence="1" key="1">
    <citation type="submission" date="2016-04" db="EMBL/GenBank/DDBJ databases">
        <authorList>
            <person name="Nguyen H.D."/>
            <person name="Samba Siva P."/>
            <person name="Cullis J."/>
            <person name="Levesque C.A."/>
            <person name="Hambleton S."/>
        </authorList>
    </citation>
    <scope>NUCLEOTIDE SEQUENCE</scope>
    <source>
        <strain evidence="1">DAOMC 236416</strain>
    </source>
</reference>
<evidence type="ECO:0000313" key="2">
    <source>
        <dbReference type="Proteomes" id="UP000077521"/>
    </source>
</evidence>